<dbReference type="SUPFAM" id="SSF160631">
    <property type="entry name" value="SMI1/KNR4-like"/>
    <property type="match status" value="1"/>
</dbReference>
<sequence length="220" mass="24721">MKYKLLLSIALSVLFLGCEKPANSSKNFKVQSSLMTESEISSFDDALAKLDTVMSEKAPLLHGKFAPGATDEDIAQLREALGGHEITSLEAWFRWHNGPKERFLGLVPLGEVVSIKQAIEYRESLSMAGASLRGSSVMIMEDGAGDGYFLDITSDPPRVFYEMMEDPYPTYYGSLPEFVDFIIKGFSSEVFSEDAKGWFVEDEDRFEAFEKNYLDKHNKH</sequence>
<comment type="caution">
    <text evidence="1">The sequence shown here is derived from an EMBL/GenBank/DDBJ whole genome shotgun (WGS) entry which is preliminary data.</text>
</comment>
<dbReference type="AlphaFoldDB" id="A0A8J7MCL7"/>
<proteinExistence type="predicted"/>
<organism evidence="1 2">
    <name type="scientific">Persicirhabdus sediminis</name>
    <dbReference type="NCBI Taxonomy" id="454144"/>
    <lineage>
        <taxon>Bacteria</taxon>
        <taxon>Pseudomonadati</taxon>
        <taxon>Verrucomicrobiota</taxon>
        <taxon>Verrucomicrobiia</taxon>
        <taxon>Verrucomicrobiales</taxon>
        <taxon>Verrucomicrobiaceae</taxon>
        <taxon>Persicirhabdus</taxon>
    </lineage>
</organism>
<dbReference type="PROSITE" id="PS51257">
    <property type="entry name" value="PROKAR_LIPOPROTEIN"/>
    <property type="match status" value="1"/>
</dbReference>
<evidence type="ECO:0000313" key="2">
    <source>
        <dbReference type="Proteomes" id="UP000624703"/>
    </source>
</evidence>
<dbReference type="EMBL" id="JAENIM010000015">
    <property type="protein sequence ID" value="MBK1790051.1"/>
    <property type="molecule type" value="Genomic_DNA"/>
</dbReference>
<dbReference type="Proteomes" id="UP000624703">
    <property type="component" value="Unassembled WGS sequence"/>
</dbReference>
<dbReference type="InterPro" id="IPR037883">
    <property type="entry name" value="Knr4/Smi1-like_sf"/>
</dbReference>
<name>A0A8J7MCL7_9BACT</name>
<protein>
    <submittedName>
        <fullName evidence="1">SMI1/KNR4 family protein</fullName>
    </submittedName>
</protein>
<keyword evidence="2" id="KW-1185">Reference proteome</keyword>
<evidence type="ECO:0000313" key="1">
    <source>
        <dbReference type="EMBL" id="MBK1790051.1"/>
    </source>
</evidence>
<dbReference type="RefSeq" id="WP_200310093.1">
    <property type="nucleotide sequence ID" value="NZ_JAENIM010000015.1"/>
</dbReference>
<reference evidence="1" key="1">
    <citation type="submission" date="2021-01" db="EMBL/GenBank/DDBJ databases">
        <title>Modified the classification status of verrucomicrobia.</title>
        <authorList>
            <person name="Feng X."/>
        </authorList>
    </citation>
    <scope>NUCLEOTIDE SEQUENCE</scope>
    <source>
        <strain evidence="1">_KCTC 22039</strain>
    </source>
</reference>
<accession>A0A8J7MCL7</accession>
<gene>
    <name evidence="1" type="ORF">JIN82_02650</name>
</gene>